<proteinExistence type="predicted"/>
<gene>
    <name evidence="1" type="ORF">KDW93_02960</name>
</gene>
<evidence type="ECO:0000313" key="2">
    <source>
        <dbReference type="Proteomes" id="UP000682266"/>
    </source>
</evidence>
<sequence>MIVIYLTEPKKAAPDKKSYAIGAANSLSTDVRATRAQPFAGLWGACNFPSGPTFAALRFIDMPP</sequence>
<name>A0AA41E3Z7_9BURK</name>
<organism evidence="1 2">
    <name type="scientific">Burkholderia ambifaria</name>
    <dbReference type="NCBI Taxonomy" id="152480"/>
    <lineage>
        <taxon>Bacteria</taxon>
        <taxon>Pseudomonadati</taxon>
        <taxon>Pseudomonadota</taxon>
        <taxon>Betaproteobacteria</taxon>
        <taxon>Burkholderiales</taxon>
        <taxon>Burkholderiaceae</taxon>
        <taxon>Burkholderia</taxon>
        <taxon>Burkholderia cepacia complex</taxon>
    </lineage>
</organism>
<dbReference type="EMBL" id="JAGSVG010000002">
    <property type="protein sequence ID" value="MBR8127964.1"/>
    <property type="molecule type" value="Genomic_DNA"/>
</dbReference>
<accession>A0AA41E3Z7</accession>
<protein>
    <submittedName>
        <fullName evidence="1">Uncharacterized protein</fullName>
    </submittedName>
</protein>
<dbReference type="AlphaFoldDB" id="A0AA41E3Z7"/>
<evidence type="ECO:0000313" key="1">
    <source>
        <dbReference type="EMBL" id="MBR8127964.1"/>
    </source>
</evidence>
<reference evidence="1" key="1">
    <citation type="submission" date="2021-04" db="EMBL/GenBank/DDBJ databases">
        <title>A collection of bacterial strains from the Burkholderia cepacia Research Laboratory and Repository.</title>
        <authorList>
            <person name="Lipuma J."/>
            <person name="Spilker T."/>
        </authorList>
    </citation>
    <scope>NUCLEOTIDE SEQUENCE</scope>
    <source>
        <strain evidence="1">AU36012</strain>
    </source>
</reference>
<dbReference type="RefSeq" id="WP_146124529.1">
    <property type="nucleotide sequence ID" value="NZ_CADERF010000002.1"/>
</dbReference>
<dbReference type="Proteomes" id="UP000682266">
    <property type="component" value="Unassembled WGS sequence"/>
</dbReference>
<comment type="caution">
    <text evidence="1">The sequence shown here is derived from an EMBL/GenBank/DDBJ whole genome shotgun (WGS) entry which is preliminary data.</text>
</comment>